<dbReference type="AlphaFoldDB" id="A0A2P1P7E6"/>
<dbReference type="InterPro" id="IPR020549">
    <property type="entry name" value="YbeY_CS"/>
</dbReference>
<dbReference type="EMBL" id="CP027845">
    <property type="protein sequence ID" value="AVP87190.1"/>
    <property type="molecule type" value="Genomic_DNA"/>
</dbReference>
<name>A0A2P1P7E6_9RICK</name>
<dbReference type="Pfam" id="PF02130">
    <property type="entry name" value="YbeY"/>
    <property type="match status" value="1"/>
</dbReference>
<dbReference type="PANTHER" id="PTHR46986">
    <property type="entry name" value="ENDORIBONUCLEASE YBEY, CHLOROPLASTIC"/>
    <property type="match status" value="1"/>
</dbReference>
<dbReference type="InterPro" id="IPR002036">
    <property type="entry name" value="YbeY"/>
</dbReference>
<dbReference type="Proteomes" id="UP000241762">
    <property type="component" value="Chromosome"/>
</dbReference>
<dbReference type="GO" id="GO:0004521">
    <property type="term" value="F:RNA endonuclease activity"/>
    <property type="evidence" value="ECO:0007669"/>
    <property type="project" value="UniProtKB-UniRule"/>
</dbReference>
<dbReference type="PROSITE" id="PS01306">
    <property type="entry name" value="UPF0054"/>
    <property type="match status" value="1"/>
</dbReference>
<comment type="cofactor">
    <cofactor evidence="7">
        <name>Zn(2+)</name>
        <dbReference type="ChEBI" id="CHEBI:29105"/>
    </cofactor>
    <text evidence="7">Binds 1 zinc ion.</text>
</comment>
<comment type="subcellular location">
    <subcellularLocation>
        <location evidence="7">Cytoplasm</location>
    </subcellularLocation>
</comment>
<keyword evidence="6 7" id="KW-0862">Zinc</keyword>
<keyword evidence="3 7" id="KW-0479">Metal-binding</keyword>
<dbReference type="GO" id="GO:0006364">
    <property type="term" value="P:rRNA processing"/>
    <property type="evidence" value="ECO:0007669"/>
    <property type="project" value="UniProtKB-UniRule"/>
</dbReference>
<keyword evidence="2 7" id="KW-0540">Nuclease</keyword>
<dbReference type="InterPro" id="IPR023091">
    <property type="entry name" value="MetalPrtase_cat_dom_sf_prd"/>
</dbReference>
<dbReference type="OrthoDB" id="9807740at2"/>
<keyword evidence="5 7" id="KW-0378">Hydrolase</keyword>
<evidence type="ECO:0000256" key="5">
    <source>
        <dbReference type="ARBA" id="ARBA00022801"/>
    </source>
</evidence>
<evidence type="ECO:0000313" key="8">
    <source>
        <dbReference type="EMBL" id="AVP87190.1"/>
    </source>
</evidence>
<dbReference type="KEGG" id="ptc:phytr_2330"/>
<dbReference type="GO" id="GO:0005737">
    <property type="term" value="C:cytoplasm"/>
    <property type="evidence" value="ECO:0007669"/>
    <property type="project" value="UniProtKB-SubCell"/>
</dbReference>
<dbReference type="Gene3D" id="3.40.390.30">
    <property type="entry name" value="Metalloproteases ('zincins'), catalytic domain"/>
    <property type="match status" value="1"/>
</dbReference>
<feature type="binding site" evidence="7">
    <location>
        <position position="141"/>
    </location>
    <ligand>
        <name>Zn(2+)</name>
        <dbReference type="ChEBI" id="CHEBI:29105"/>
        <note>catalytic</note>
    </ligand>
</feature>
<proteinExistence type="inferred from homology"/>
<organism evidence="8 9">
    <name type="scientific">Candidatus Phycorickettsia trachydisci</name>
    <dbReference type="NCBI Taxonomy" id="2115978"/>
    <lineage>
        <taxon>Bacteria</taxon>
        <taxon>Pseudomonadati</taxon>
        <taxon>Pseudomonadota</taxon>
        <taxon>Alphaproteobacteria</taxon>
        <taxon>Rickettsiales</taxon>
        <taxon>Rickettsiaceae</taxon>
        <taxon>Candidatus Phycorickettsia</taxon>
    </lineage>
</organism>
<evidence type="ECO:0000256" key="7">
    <source>
        <dbReference type="HAMAP-Rule" id="MF_00009"/>
    </source>
</evidence>
<comment type="function">
    <text evidence="7">Single strand-specific metallo-endoribonuclease involved in late-stage 70S ribosome quality control and in maturation of the 3' terminus of the 16S rRNA.</text>
</comment>
<keyword evidence="7" id="KW-0690">Ribosome biogenesis</keyword>
<keyword evidence="4 7" id="KW-0255">Endonuclease</keyword>
<keyword evidence="7" id="KW-0963">Cytoplasm</keyword>
<dbReference type="RefSeq" id="WP_106874061.1">
    <property type="nucleotide sequence ID" value="NZ_CP027845.1"/>
</dbReference>
<evidence type="ECO:0000256" key="6">
    <source>
        <dbReference type="ARBA" id="ARBA00022833"/>
    </source>
</evidence>
<dbReference type="SUPFAM" id="SSF55486">
    <property type="entry name" value="Metalloproteases ('zincins'), catalytic domain"/>
    <property type="match status" value="1"/>
</dbReference>
<dbReference type="GO" id="GO:0008270">
    <property type="term" value="F:zinc ion binding"/>
    <property type="evidence" value="ECO:0007669"/>
    <property type="project" value="UniProtKB-UniRule"/>
</dbReference>
<sequence length="162" mass="18917">MDTKISLFIQNKQWESYPDLNASFINKIFQLIIDSFLSLKSFKLIEASVFLSNNSYIRYLNNRYLHKNKPTNVLAFPKIELDYKDLHLPNLKIQTDSLNLGEVILSYNTCFIESKKLSVSIIKHCSHLLIHGFLHLLGFDHIKSDDAKIMEEMERIILSQIK</sequence>
<protein>
    <recommendedName>
        <fullName evidence="7">Endoribonuclease YbeY</fullName>
        <ecNumber evidence="7">3.1.-.-</ecNumber>
    </recommendedName>
</protein>
<feature type="binding site" evidence="7">
    <location>
        <position position="131"/>
    </location>
    <ligand>
        <name>Zn(2+)</name>
        <dbReference type="ChEBI" id="CHEBI:29105"/>
        <note>catalytic</note>
    </ligand>
</feature>
<gene>
    <name evidence="7" type="primary">ybeY</name>
    <name evidence="8" type="ORF">phytr_2330</name>
</gene>
<evidence type="ECO:0000256" key="1">
    <source>
        <dbReference type="ARBA" id="ARBA00010875"/>
    </source>
</evidence>
<evidence type="ECO:0000256" key="2">
    <source>
        <dbReference type="ARBA" id="ARBA00022722"/>
    </source>
</evidence>
<accession>A0A2P1P7E6</accession>
<dbReference type="NCBIfam" id="TIGR00043">
    <property type="entry name" value="rRNA maturation RNase YbeY"/>
    <property type="match status" value="1"/>
</dbReference>
<feature type="binding site" evidence="7">
    <location>
        <position position="135"/>
    </location>
    <ligand>
        <name>Zn(2+)</name>
        <dbReference type="ChEBI" id="CHEBI:29105"/>
        <note>catalytic</note>
    </ligand>
</feature>
<evidence type="ECO:0000256" key="3">
    <source>
        <dbReference type="ARBA" id="ARBA00022723"/>
    </source>
</evidence>
<dbReference type="EC" id="3.1.-.-" evidence="7"/>
<evidence type="ECO:0000256" key="4">
    <source>
        <dbReference type="ARBA" id="ARBA00022759"/>
    </source>
</evidence>
<evidence type="ECO:0000313" key="9">
    <source>
        <dbReference type="Proteomes" id="UP000241762"/>
    </source>
</evidence>
<dbReference type="HAMAP" id="MF_00009">
    <property type="entry name" value="Endoribonucl_YbeY"/>
    <property type="match status" value="1"/>
</dbReference>
<keyword evidence="9" id="KW-1185">Reference proteome</keyword>
<reference evidence="8 9" key="1">
    <citation type="submission" date="2018-03" db="EMBL/GenBank/DDBJ databases">
        <title>A gene transfer event suggests a long-term partnership between eustigmatophyte algae and a novel lineage of endosymbiotic bacteria.</title>
        <authorList>
            <person name="Yurchenko T."/>
            <person name="Sevcikova T."/>
            <person name="Pribyl P."/>
            <person name="El Karkouri K."/>
            <person name="Klimes V."/>
            <person name="Amaral R."/>
            <person name="Zbrankova V."/>
            <person name="Kim E."/>
            <person name="Raoult D."/>
            <person name="Santos L.M.A."/>
            <person name="Elias M."/>
        </authorList>
    </citation>
    <scope>NUCLEOTIDE SEQUENCE [LARGE SCALE GENOMIC DNA]</scope>
    <source>
        <strain evidence="8">CCALA 838</strain>
    </source>
</reference>
<dbReference type="GO" id="GO:0004222">
    <property type="term" value="F:metalloendopeptidase activity"/>
    <property type="evidence" value="ECO:0007669"/>
    <property type="project" value="InterPro"/>
</dbReference>
<dbReference type="PANTHER" id="PTHR46986:SF1">
    <property type="entry name" value="ENDORIBONUCLEASE YBEY, CHLOROPLASTIC"/>
    <property type="match status" value="1"/>
</dbReference>
<comment type="similarity">
    <text evidence="1 7">Belongs to the endoribonuclease YbeY family.</text>
</comment>
<keyword evidence="7" id="KW-0698">rRNA processing</keyword>